<evidence type="ECO:0000313" key="1">
    <source>
        <dbReference type="EMBL" id="MBC1490980.1"/>
    </source>
</evidence>
<name>A0A7X1CBD9_9LIST</name>
<organism evidence="2 3">
    <name type="scientific">Listeria booriae</name>
    <dbReference type="NCBI Taxonomy" id="1552123"/>
    <lineage>
        <taxon>Bacteria</taxon>
        <taxon>Bacillati</taxon>
        <taxon>Bacillota</taxon>
        <taxon>Bacilli</taxon>
        <taxon>Bacillales</taxon>
        <taxon>Listeriaceae</taxon>
        <taxon>Listeria</taxon>
    </lineage>
</organism>
<reference evidence="2 3" key="1">
    <citation type="submission" date="2020-03" db="EMBL/GenBank/DDBJ databases">
        <title>Soil Listeria distribution.</title>
        <authorList>
            <person name="Liao J."/>
            <person name="Wiedmann M."/>
        </authorList>
    </citation>
    <scope>NUCLEOTIDE SEQUENCE [LARGE SCALE GENOMIC DNA]</scope>
    <source>
        <strain evidence="2 3">FSL L7-1547</strain>
    </source>
</reference>
<dbReference type="Proteomes" id="UP000533953">
    <property type="component" value="Unassembled WGS sequence"/>
</dbReference>
<accession>A0A7X1CBD9</accession>
<protein>
    <submittedName>
        <fullName evidence="2">Uncharacterized protein</fullName>
    </submittedName>
</protein>
<evidence type="ECO:0000313" key="3">
    <source>
        <dbReference type="Proteomes" id="UP000533953"/>
    </source>
</evidence>
<dbReference type="EMBL" id="JAASTX010000004">
    <property type="protein sequence ID" value="MBC1490980.1"/>
    <property type="molecule type" value="Genomic_DNA"/>
</dbReference>
<dbReference type="AlphaFoldDB" id="A0A7X1CBD9"/>
<proteinExistence type="predicted"/>
<evidence type="ECO:0000313" key="2">
    <source>
        <dbReference type="EMBL" id="MBC1491105.1"/>
    </source>
</evidence>
<dbReference type="EMBL" id="JAASTX010000004">
    <property type="protein sequence ID" value="MBC1491105.1"/>
    <property type="molecule type" value="Genomic_DNA"/>
</dbReference>
<comment type="caution">
    <text evidence="2">The sequence shown here is derived from an EMBL/GenBank/DDBJ whole genome shotgun (WGS) entry which is preliminary data.</text>
</comment>
<gene>
    <name evidence="1" type="ORF">HCI99_03995</name>
    <name evidence="2" type="ORF">HCI99_04640</name>
</gene>
<sequence length="65" mass="7388">MHRTWNVKVGILYFNRWEDGGMSPVFTINDSLGKLGVARNFEDYHMAKHVADHVGGEIEEVGVEK</sequence>
<dbReference type="RefSeq" id="WP_185416883.1">
    <property type="nucleotide sequence ID" value="NZ_JAASTX010000004.1"/>
</dbReference>